<dbReference type="EMBL" id="JARKNE010000008">
    <property type="protein sequence ID" value="KAK5813168.1"/>
    <property type="molecule type" value="Genomic_DNA"/>
</dbReference>
<proteinExistence type="predicted"/>
<accession>A0ABR0P3P9</accession>
<organism evidence="1 2">
    <name type="scientific">Gossypium arboreum</name>
    <name type="common">Tree cotton</name>
    <name type="synonym">Gossypium nanking</name>
    <dbReference type="NCBI Taxonomy" id="29729"/>
    <lineage>
        <taxon>Eukaryota</taxon>
        <taxon>Viridiplantae</taxon>
        <taxon>Streptophyta</taxon>
        <taxon>Embryophyta</taxon>
        <taxon>Tracheophyta</taxon>
        <taxon>Spermatophyta</taxon>
        <taxon>Magnoliopsida</taxon>
        <taxon>eudicotyledons</taxon>
        <taxon>Gunneridae</taxon>
        <taxon>Pentapetalae</taxon>
        <taxon>rosids</taxon>
        <taxon>malvids</taxon>
        <taxon>Malvales</taxon>
        <taxon>Malvaceae</taxon>
        <taxon>Malvoideae</taxon>
        <taxon>Gossypium</taxon>
    </lineage>
</organism>
<gene>
    <name evidence="1" type="ORF">PVK06_028616</name>
</gene>
<evidence type="ECO:0000313" key="2">
    <source>
        <dbReference type="Proteomes" id="UP001358586"/>
    </source>
</evidence>
<dbReference type="Proteomes" id="UP001358586">
    <property type="component" value="Chromosome 8"/>
</dbReference>
<name>A0ABR0P3P9_GOSAR</name>
<comment type="caution">
    <text evidence="1">The sequence shown here is derived from an EMBL/GenBank/DDBJ whole genome shotgun (WGS) entry which is preliminary data.</text>
</comment>
<sequence length="207" mass="24212">MVAVTVSFRKGKVLHFEKKFEIEEEKDLSNNLNINKEKYINCEALSNSLGIMRHYLLHQQPIRSKHWITSVIHWRQINVKLDEGNDLHWSENDAKYDWNQRNGLNGDEVCDKSGGGKSIQMKKVVEHANDEELDLLKNAWLEQLMVYSDVFKLRENIKMVGLLSVNVRRILGNLLLISFLDDRLRERVRNIYSGPTFMNVLSISFHC</sequence>
<evidence type="ECO:0000313" key="1">
    <source>
        <dbReference type="EMBL" id="KAK5813168.1"/>
    </source>
</evidence>
<reference evidence="1 2" key="1">
    <citation type="submission" date="2023-03" db="EMBL/GenBank/DDBJ databases">
        <title>WGS of Gossypium arboreum.</title>
        <authorList>
            <person name="Yu D."/>
        </authorList>
    </citation>
    <scope>NUCLEOTIDE SEQUENCE [LARGE SCALE GENOMIC DNA]</scope>
    <source>
        <tissue evidence="1">Leaf</tissue>
    </source>
</reference>
<protein>
    <submittedName>
        <fullName evidence="1">Uncharacterized protein</fullName>
    </submittedName>
</protein>
<keyword evidence="2" id="KW-1185">Reference proteome</keyword>